<evidence type="ECO:0000313" key="1">
    <source>
        <dbReference type="EMBL" id="TWE17152.1"/>
    </source>
</evidence>
<protein>
    <submittedName>
        <fullName evidence="1">Uncharacterized protein</fullName>
    </submittedName>
</protein>
<comment type="caution">
    <text evidence="1">The sequence shown here is derived from an EMBL/GenBank/DDBJ whole genome shotgun (WGS) entry which is preliminary data.</text>
</comment>
<evidence type="ECO:0000313" key="2">
    <source>
        <dbReference type="Proteomes" id="UP000318416"/>
    </source>
</evidence>
<sequence length="87" mass="9726">MAERNPTARAAYERLEAALHAVLEVEEFEGLPTEWVIVVACQRIDDEGRGVTQIGTLLPDGDSLPYHRLMGLLDFALTRCRAEISEE</sequence>
<dbReference type="AlphaFoldDB" id="A0A561ENI6"/>
<name>A0A561ENI6_9ACTN</name>
<accession>A0A561ENI6</accession>
<organism evidence="1 2">
    <name type="scientific">Kitasatospora atroaurantiaca</name>
    <dbReference type="NCBI Taxonomy" id="285545"/>
    <lineage>
        <taxon>Bacteria</taxon>
        <taxon>Bacillati</taxon>
        <taxon>Actinomycetota</taxon>
        <taxon>Actinomycetes</taxon>
        <taxon>Kitasatosporales</taxon>
        <taxon>Streptomycetaceae</taxon>
        <taxon>Kitasatospora</taxon>
    </lineage>
</organism>
<dbReference type="RefSeq" id="WP_145789751.1">
    <property type="nucleotide sequence ID" value="NZ_BAAABR010000089.1"/>
</dbReference>
<dbReference type="EMBL" id="VIVR01000001">
    <property type="protein sequence ID" value="TWE17152.1"/>
    <property type="molecule type" value="Genomic_DNA"/>
</dbReference>
<dbReference type="Proteomes" id="UP000318416">
    <property type="component" value="Unassembled WGS sequence"/>
</dbReference>
<dbReference type="Pfam" id="PF23850">
    <property type="entry name" value="DUF7213"/>
    <property type="match status" value="1"/>
</dbReference>
<reference evidence="1 2" key="1">
    <citation type="submission" date="2019-06" db="EMBL/GenBank/DDBJ databases">
        <title>Sequencing the genomes of 1000 actinobacteria strains.</title>
        <authorList>
            <person name="Klenk H.-P."/>
        </authorList>
    </citation>
    <scope>NUCLEOTIDE SEQUENCE [LARGE SCALE GENOMIC DNA]</scope>
    <source>
        <strain evidence="1 2">DSM 41649</strain>
    </source>
</reference>
<gene>
    <name evidence="1" type="ORF">FB465_2157</name>
</gene>
<dbReference type="OrthoDB" id="3402196at2"/>
<keyword evidence="2" id="KW-1185">Reference proteome</keyword>
<dbReference type="InterPro" id="IPR055637">
    <property type="entry name" value="DUF7213"/>
</dbReference>
<proteinExistence type="predicted"/>